<sequence length="88" mass="10247">MNKKPTRDDIASDLHRVIYASLADERFSSKNARTFLSHALRDLDTIQSEIEKKRYARVKQTLQKAMDTQRALAKRREDILMASILLRS</sequence>
<evidence type="ECO:0000313" key="2">
    <source>
        <dbReference type="Proteomes" id="UP000179233"/>
    </source>
</evidence>
<dbReference type="EMBL" id="MHCJ01000003">
    <property type="protein sequence ID" value="OGY18486.1"/>
    <property type="molecule type" value="Genomic_DNA"/>
</dbReference>
<reference evidence="1 2" key="1">
    <citation type="journal article" date="2016" name="Nat. Commun.">
        <title>Thousands of microbial genomes shed light on interconnected biogeochemical processes in an aquifer system.</title>
        <authorList>
            <person name="Anantharaman K."/>
            <person name="Brown C.T."/>
            <person name="Hug L.A."/>
            <person name="Sharon I."/>
            <person name="Castelle C.J."/>
            <person name="Probst A.J."/>
            <person name="Thomas B.C."/>
            <person name="Singh A."/>
            <person name="Wilkins M.J."/>
            <person name="Karaoz U."/>
            <person name="Brodie E.L."/>
            <person name="Williams K.H."/>
            <person name="Hubbard S.S."/>
            <person name="Banfield J.F."/>
        </authorList>
    </citation>
    <scope>NUCLEOTIDE SEQUENCE [LARGE SCALE GENOMIC DNA]</scope>
</reference>
<gene>
    <name evidence="1" type="ORF">A2786_03240</name>
</gene>
<dbReference type="AlphaFoldDB" id="A0A1G1VSV9"/>
<accession>A0A1G1VSV9</accession>
<organism evidence="1 2">
    <name type="scientific">Candidatus Chisholmbacteria bacterium RIFCSPHIGHO2_01_FULL_52_32</name>
    <dbReference type="NCBI Taxonomy" id="1797591"/>
    <lineage>
        <taxon>Bacteria</taxon>
        <taxon>Candidatus Chisholmiibacteriota</taxon>
    </lineage>
</organism>
<proteinExistence type="predicted"/>
<protein>
    <submittedName>
        <fullName evidence="1">Uncharacterized protein</fullName>
    </submittedName>
</protein>
<dbReference type="Proteomes" id="UP000179233">
    <property type="component" value="Unassembled WGS sequence"/>
</dbReference>
<name>A0A1G1VSV9_9BACT</name>
<comment type="caution">
    <text evidence="1">The sequence shown here is derived from an EMBL/GenBank/DDBJ whole genome shotgun (WGS) entry which is preliminary data.</text>
</comment>
<evidence type="ECO:0000313" key="1">
    <source>
        <dbReference type="EMBL" id="OGY18486.1"/>
    </source>
</evidence>